<dbReference type="EMBL" id="BPLQ01010497">
    <property type="protein sequence ID" value="GIY51132.1"/>
    <property type="molecule type" value="Genomic_DNA"/>
</dbReference>
<dbReference type="InterPro" id="IPR032675">
    <property type="entry name" value="LRR_dom_sf"/>
</dbReference>
<dbReference type="Gene3D" id="3.80.10.10">
    <property type="entry name" value="Ribonuclease Inhibitor"/>
    <property type="match status" value="1"/>
</dbReference>
<dbReference type="SUPFAM" id="SSF52047">
    <property type="entry name" value="RNI-like"/>
    <property type="match status" value="1"/>
</dbReference>
<protein>
    <recommendedName>
        <fullName evidence="3">F-box/LRR-repeat protein</fullName>
    </recommendedName>
</protein>
<evidence type="ECO:0008006" key="3">
    <source>
        <dbReference type="Google" id="ProtNLM"/>
    </source>
</evidence>
<gene>
    <name evidence="1" type="primary">AVEN_182991_1</name>
    <name evidence="1" type="ORF">CDAR_489361</name>
</gene>
<accession>A0AAV4U053</accession>
<dbReference type="AlphaFoldDB" id="A0AAV4U053"/>
<organism evidence="1 2">
    <name type="scientific">Caerostris darwini</name>
    <dbReference type="NCBI Taxonomy" id="1538125"/>
    <lineage>
        <taxon>Eukaryota</taxon>
        <taxon>Metazoa</taxon>
        <taxon>Ecdysozoa</taxon>
        <taxon>Arthropoda</taxon>
        <taxon>Chelicerata</taxon>
        <taxon>Arachnida</taxon>
        <taxon>Araneae</taxon>
        <taxon>Araneomorphae</taxon>
        <taxon>Entelegynae</taxon>
        <taxon>Araneoidea</taxon>
        <taxon>Araneidae</taxon>
        <taxon>Caerostris</taxon>
    </lineage>
</organism>
<dbReference type="Proteomes" id="UP001054837">
    <property type="component" value="Unassembled WGS sequence"/>
</dbReference>
<comment type="caution">
    <text evidence="1">The sequence shown here is derived from an EMBL/GenBank/DDBJ whole genome shotgun (WGS) entry which is preliminary data.</text>
</comment>
<name>A0AAV4U053_9ARAC</name>
<evidence type="ECO:0000313" key="2">
    <source>
        <dbReference type="Proteomes" id="UP001054837"/>
    </source>
</evidence>
<sequence>MQAPSLYKQCQKQIIRHLIAAWRIRCTENPFQILPSDVFQELVDYTLSLPCYELPEASKLSLLLVNYLLKRLDLSCFAVTLRSLEDRERQINARETCSSLISMLSSYTFPNLRSLHLPVELIDMSAEVGNLIRGCANLETLHTATCFDLSNIENCRRLRVARIHSSASHLYDFLQQRAYSLMNLEALEIFSACDPDPCFTSYEAVANILISCRNIISLGLVDSSMAIDHVLNDKDSPFAFRLQRCFWGYGYNSYLNRSKKSVNYKLKSTNLIRNAACACPLVEELVMQVFQKGSLQPLNLLNRLTFLSLSFSQCDDNYLPEFISLISEIGHRIKHLSVEGRLQFPVNDICSLCVNLESLKINGHACVKYPVESFPSLRNLKRFIASEIDQKCFQFVLSNCPNITELFLGSVPYLNDLELKSILKTNSLANLEILTLTTCNLTENGLSKLIKSAFKLKKFVLEFFKEPLVSVIKELNRDINYSDYPQDFFHYKLNRCTF</sequence>
<reference evidence="1 2" key="1">
    <citation type="submission" date="2021-06" db="EMBL/GenBank/DDBJ databases">
        <title>Caerostris darwini draft genome.</title>
        <authorList>
            <person name="Kono N."/>
            <person name="Arakawa K."/>
        </authorList>
    </citation>
    <scope>NUCLEOTIDE SEQUENCE [LARGE SCALE GENOMIC DNA]</scope>
</reference>
<proteinExistence type="predicted"/>
<keyword evidence="2" id="KW-1185">Reference proteome</keyword>
<evidence type="ECO:0000313" key="1">
    <source>
        <dbReference type="EMBL" id="GIY51132.1"/>
    </source>
</evidence>